<evidence type="ECO:0000256" key="6">
    <source>
        <dbReference type="ARBA" id="ARBA00022918"/>
    </source>
</evidence>
<dbReference type="InterPro" id="IPR036397">
    <property type="entry name" value="RNaseH_sf"/>
</dbReference>
<feature type="domain" description="Integrase catalytic" evidence="8">
    <location>
        <begin position="481"/>
        <end position="632"/>
    </location>
</feature>
<organism evidence="9 10">
    <name type="scientific">Mytilus coruscus</name>
    <name type="common">Sea mussel</name>
    <dbReference type="NCBI Taxonomy" id="42192"/>
    <lineage>
        <taxon>Eukaryota</taxon>
        <taxon>Metazoa</taxon>
        <taxon>Spiralia</taxon>
        <taxon>Lophotrochozoa</taxon>
        <taxon>Mollusca</taxon>
        <taxon>Bivalvia</taxon>
        <taxon>Autobranchia</taxon>
        <taxon>Pteriomorphia</taxon>
        <taxon>Mytilida</taxon>
        <taxon>Mytiloidea</taxon>
        <taxon>Mytilidae</taxon>
        <taxon>Mytilinae</taxon>
        <taxon>Mytilus</taxon>
    </lineage>
</organism>
<dbReference type="InterPro" id="IPR021109">
    <property type="entry name" value="Peptidase_aspartic_dom_sf"/>
</dbReference>
<feature type="compositionally biased region" description="Low complexity" evidence="7">
    <location>
        <begin position="801"/>
        <end position="812"/>
    </location>
</feature>
<evidence type="ECO:0000256" key="3">
    <source>
        <dbReference type="ARBA" id="ARBA00022722"/>
    </source>
</evidence>
<dbReference type="InterPro" id="IPR050951">
    <property type="entry name" value="Retrovirus_Pol_polyprotein"/>
</dbReference>
<reference evidence="9 10" key="1">
    <citation type="submission" date="2020-06" db="EMBL/GenBank/DDBJ databases">
        <authorList>
            <person name="Li R."/>
            <person name="Bekaert M."/>
        </authorList>
    </citation>
    <scope>NUCLEOTIDE SEQUENCE [LARGE SCALE GENOMIC DNA]</scope>
    <source>
        <strain evidence="10">wild</strain>
    </source>
</reference>
<dbReference type="InterPro" id="IPR012337">
    <property type="entry name" value="RNaseH-like_sf"/>
</dbReference>
<dbReference type="GO" id="GO:0004519">
    <property type="term" value="F:endonuclease activity"/>
    <property type="evidence" value="ECO:0007669"/>
    <property type="project" value="UniProtKB-KW"/>
</dbReference>
<keyword evidence="2" id="KW-0548">Nucleotidyltransferase</keyword>
<dbReference type="InterPro" id="IPR001969">
    <property type="entry name" value="Aspartic_peptidase_AS"/>
</dbReference>
<keyword evidence="10" id="KW-1185">Reference proteome</keyword>
<dbReference type="InterPro" id="IPR001584">
    <property type="entry name" value="Integrase_cat-core"/>
</dbReference>
<dbReference type="Gene3D" id="3.10.10.10">
    <property type="entry name" value="HIV Type 1 Reverse Transcriptase, subunit A, domain 1"/>
    <property type="match status" value="1"/>
</dbReference>
<dbReference type="AlphaFoldDB" id="A0A6J8ABK3"/>
<feature type="region of interest" description="Disordered" evidence="7">
    <location>
        <begin position="784"/>
        <end position="813"/>
    </location>
</feature>
<proteinExistence type="predicted"/>
<gene>
    <name evidence="9" type="ORF">MCOR_6022</name>
</gene>
<keyword evidence="4" id="KW-0255">Endonuclease</keyword>
<dbReference type="GO" id="GO:0003964">
    <property type="term" value="F:RNA-directed DNA polymerase activity"/>
    <property type="evidence" value="ECO:0007669"/>
    <property type="project" value="UniProtKB-KW"/>
</dbReference>
<keyword evidence="1" id="KW-0808">Transferase</keyword>
<dbReference type="GO" id="GO:0006508">
    <property type="term" value="P:proteolysis"/>
    <property type="evidence" value="ECO:0007669"/>
    <property type="project" value="InterPro"/>
</dbReference>
<dbReference type="Gene3D" id="3.30.420.10">
    <property type="entry name" value="Ribonuclease H-like superfamily/Ribonuclease H"/>
    <property type="match status" value="1"/>
</dbReference>
<evidence type="ECO:0000256" key="2">
    <source>
        <dbReference type="ARBA" id="ARBA00022695"/>
    </source>
</evidence>
<keyword evidence="3" id="KW-0540">Nuclease</keyword>
<keyword evidence="5" id="KW-0378">Hydrolase</keyword>
<dbReference type="PROSITE" id="PS00141">
    <property type="entry name" value="ASP_PROTEASE"/>
    <property type="match status" value="1"/>
</dbReference>
<dbReference type="GO" id="GO:0004190">
    <property type="term" value="F:aspartic-type endopeptidase activity"/>
    <property type="evidence" value="ECO:0007669"/>
    <property type="project" value="InterPro"/>
</dbReference>
<dbReference type="EMBL" id="CACVKT020001114">
    <property type="protein sequence ID" value="CAC5365284.1"/>
    <property type="molecule type" value="Genomic_DNA"/>
</dbReference>
<evidence type="ECO:0000256" key="1">
    <source>
        <dbReference type="ARBA" id="ARBA00022679"/>
    </source>
</evidence>
<dbReference type="SUPFAM" id="SSF56672">
    <property type="entry name" value="DNA/RNA polymerases"/>
    <property type="match status" value="1"/>
</dbReference>
<evidence type="ECO:0000256" key="4">
    <source>
        <dbReference type="ARBA" id="ARBA00022759"/>
    </source>
</evidence>
<evidence type="ECO:0000313" key="10">
    <source>
        <dbReference type="Proteomes" id="UP000507470"/>
    </source>
</evidence>
<name>A0A6J8ABK3_MYTCO</name>
<evidence type="ECO:0000256" key="5">
    <source>
        <dbReference type="ARBA" id="ARBA00022801"/>
    </source>
</evidence>
<dbReference type="CDD" id="cd00303">
    <property type="entry name" value="retropepsin_like"/>
    <property type="match status" value="1"/>
</dbReference>
<evidence type="ECO:0000313" key="9">
    <source>
        <dbReference type="EMBL" id="CAC5365284.1"/>
    </source>
</evidence>
<dbReference type="Proteomes" id="UP000507470">
    <property type="component" value="Unassembled WGS sequence"/>
</dbReference>
<dbReference type="PANTHER" id="PTHR37984">
    <property type="entry name" value="PROTEIN CBG26694"/>
    <property type="match status" value="1"/>
</dbReference>
<protein>
    <recommendedName>
        <fullName evidence="8">Integrase catalytic domain-containing protein</fullName>
    </recommendedName>
</protein>
<sequence>MGEAYGYRKDDAPLVVAAVTKSANNTPAASAHVNISDKTVNYSESTECTSDDDSTFVCKFLYMPVRIANLEISALIDTGSSINVMSSQLFNSIPDSMKSEFSATSDKITLANNQAVQIYGTAKNIVLDFSDCCIKSKQFKVLTQSPASIPPNSEVLIWEHVNGKVQYGMQGICSSKISKDRGVIVSKAVVTVNREKQVPIKVLNFTNETVHLNKGQILAELEPFSKDHECMPLSENNDTHFVQNIQLSTEPVNKDTEIDSKFISYFNIPEYLTEPDFKPKHQRSYRLTPEKKDILRHHLDELLQQGVIAQVDETEDVPITSPVVLVSKRTYQKGKANASSKDTSLSKFRFCCDFSTASDNIQDSDKIFEQSTDVNETQVTYASENEITNNYTNKRDSDTGIDSDLDVNILKSIDIFRKKGFSVDSIYELQRNDANCRPFIQYLERNELPKLQKEARRILLLVPNFYLINGILFHTRNRKSVRSKTMNNFQLVVPEISLKAIIELHHDSTKYMFAEPISNTDPLTVGNALFKLVTQFGVCRTIISDQGSEFIGKCFREVCRLLDIIQEYTPSFAHHCLGACERPHRTLSERLTAFLLKGKPWEDVLPGIVFSMNNSPNQSVGFSPFEIVYGKRPQFPLSLHIKDTDFSSVPKDCHTYLKQQCEKLNLIRTEVEKNSINSKVKMIDRVNKDKIPNISFNENDYVYLLKEPTGSGQKFKNKFAGPYVISTVNSPHMYTLKDPNTNKILSQPVHINRLKSAYVRKPNPSKYFMDPVLTKLDDVEVQNHTSLDNDSTPVKDNSNTNYDNLSDNISDSDNTRKSDNILFVENSKAMSRPKRTKKLPARFKDQNFINFSEVDVSSESTSTSQLKVKRFLAQKIINRKRSYLAHIVGEPAQYAMWLHENQLGPKAKAKLKSRPPPQI</sequence>
<dbReference type="InterPro" id="IPR043502">
    <property type="entry name" value="DNA/RNA_pol_sf"/>
</dbReference>
<dbReference type="GO" id="GO:0015074">
    <property type="term" value="P:DNA integration"/>
    <property type="evidence" value="ECO:0007669"/>
    <property type="project" value="InterPro"/>
</dbReference>
<dbReference type="GO" id="GO:0003676">
    <property type="term" value="F:nucleic acid binding"/>
    <property type="evidence" value="ECO:0007669"/>
    <property type="project" value="InterPro"/>
</dbReference>
<accession>A0A6J8ABK3</accession>
<evidence type="ECO:0000259" key="8">
    <source>
        <dbReference type="PROSITE" id="PS50994"/>
    </source>
</evidence>
<dbReference type="PROSITE" id="PS50994">
    <property type="entry name" value="INTEGRASE"/>
    <property type="match status" value="1"/>
</dbReference>
<feature type="compositionally biased region" description="Polar residues" evidence="7">
    <location>
        <begin position="784"/>
        <end position="800"/>
    </location>
</feature>
<evidence type="ECO:0000256" key="7">
    <source>
        <dbReference type="SAM" id="MobiDB-lite"/>
    </source>
</evidence>
<keyword evidence="6" id="KW-0695">RNA-directed DNA polymerase</keyword>
<dbReference type="Gene3D" id="2.40.70.10">
    <property type="entry name" value="Acid Proteases"/>
    <property type="match status" value="1"/>
</dbReference>
<dbReference type="PANTHER" id="PTHR37984:SF15">
    <property type="entry name" value="INTEGRASE CATALYTIC DOMAIN-CONTAINING PROTEIN"/>
    <property type="match status" value="1"/>
</dbReference>
<dbReference type="SUPFAM" id="SSF53098">
    <property type="entry name" value="Ribonuclease H-like"/>
    <property type="match status" value="1"/>
</dbReference>